<gene>
    <name evidence="8" type="ORF">FCC1311_023142</name>
</gene>
<dbReference type="Gene3D" id="3.50.50.60">
    <property type="entry name" value="FAD/NAD(P)-binding domain"/>
    <property type="match status" value="1"/>
</dbReference>
<evidence type="ECO:0000313" key="9">
    <source>
        <dbReference type="Proteomes" id="UP000241890"/>
    </source>
</evidence>
<keyword evidence="4 5" id="KW-0274">FAD</keyword>
<dbReference type="GO" id="GO:0050660">
    <property type="term" value="F:flavin adenine dinucleotide binding"/>
    <property type="evidence" value="ECO:0007669"/>
    <property type="project" value="InterPro"/>
</dbReference>
<dbReference type="PROSITE" id="PS00623">
    <property type="entry name" value="GMC_OXRED_1"/>
    <property type="match status" value="1"/>
</dbReference>
<evidence type="ECO:0000313" key="8">
    <source>
        <dbReference type="EMBL" id="GBG26094.1"/>
    </source>
</evidence>
<organism evidence="8 9">
    <name type="scientific">Hondaea fermentalgiana</name>
    <dbReference type="NCBI Taxonomy" id="2315210"/>
    <lineage>
        <taxon>Eukaryota</taxon>
        <taxon>Sar</taxon>
        <taxon>Stramenopiles</taxon>
        <taxon>Bigyra</taxon>
        <taxon>Labyrinthulomycetes</taxon>
        <taxon>Thraustochytrida</taxon>
        <taxon>Thraustochytriidae</taxon>
        <taxon>Hondaea</taxon>
    </lineage>
</organism>
<evidence type="ECO:0000259" key="7">
    <source>
        <dbReference type="PROSITE" id="PS00624"/>
    </source>
</evidence>
<dbReference type="InterPro" id="IPR000172">
    <property type="entry name" value="GMC_OxRdtase_N"/>
</dbReference>
<comment type="similarity">
    <text evidence="2 5">Belongs to the GMC oxidoreductase family.</text>
</comment>
<evidence type="ECO:0000256" key="1">
    <source>
        <dbReference type="ARBA" id="ARBA00001974"/>
    </source>
</evidence>
<sequence>MESIKASQAANKTYDFVVVGGGSAGATIAARLSEDKSVSVLLIEAGDEATELDAKIPLGAAKMQNSERDWGYFAEVCGEFAFKGLDDHRGYWPRGRALGGSSIINYMAYVRGAKEDFDTWERMGAKGWGYDDVLPYFIKAEDCRSIGQPHADLEPEFHGRGGPLTTSVKVPNETCARFVKAATQVGFTPGDYNGRNMNNVVGLFTQTIRDGARCDTATAYLRPSVSRPNLTILKNGMAKRLILDESNERVKGVEVGAYSTSAIGPSVRVWAKNEVIVCCGAIDTPKLLMLSGLGPREHLEENGVTCIKDIPDVGANLEDHVASYILFKGTDKAKSVNGKRGDTLQALAEWAIWGTGYLASPAYDATLFYTSEEWAAEAPDCGPDLQIGFSSSPGDELVVEKNVHIGVNHFKGHYEPDSEGFLFVPTLLHMRTTGKIELKSNNPADAPRIVSNFLKSEKDVLVLAKCLRKCVEIARAPALAEVTVSSDPVVPLDMAEKYGGIENDEFWMEYARHYGTCLYHPTTTCAIGKVVDERCRVYGIKGLRIADASIMPQVISGNTNAPTIMIGEKAADMIKQDYGLTTDVPTMGPPPSASGSNTAFLAAAAAIAGGLFIVGRL</sequence>
<comment type="cofactor">
    <cofactor evidence="1">
        <name>FAD</name>
        <dbReference type="ChEBI" id="CHEBI:57692"/>
    </cofactor>
</comment>
<feature type="domain" description="Glucose-methanol-choline oxidoreductase N-terminal" evidence="7">
    <location>
        <begin position="280"/>
        <end position="294"/>
    </location>
</feature>
<dbReference type="PIRSF" id="PIRSF000137">
    <property type="entry name" value="Alcohol_oxidase"/>
    <property type="match status" value="1"/>
</dbReference>
<comment type="caution">
    <text evidence="8">The sequence shown here is derived from an EMBL/GenBank/DDBJ whole genome shotgun (WGS) entry which is preliminary data.</text>
</comment>
<dbReference type="InterPro" id="IPR036188">
    <property type="entry name" value="FAD/NAD-bd_sf"/>
</dbReference>
<evidence type="ECO:0000256" key="3">
    <source>
        <dbReference type="ARBA" id="ARBA00022630"/>
    </source>
</evidence>
<keyword evidence="9" id="KW-1185">Reference proteome</keyword>
<feature type="domain" description="Glucose-methanol-choline oxidoreductase N-terminal" evidence="6">
    <location>
        <begin position="95"/>
        <end position="118"/>
    </location>
</feature>
<keyword evidence="3 5" id="KW-0285">Flavoprotein</keyword>
<dbReference type="PANTHER" id="PTHR11552">
    <property type="entry name" value="GLUCOSE-METHANOL-CHOLINE GMC OXIDOREDUCTASE"/>
    <property type="match status" value="1"/>
</dbReference>
<protein>
    <submittedName>
        <fullName evidence="8">Glucose dehydrogenase FAD, quinone</fullName>
    </submittedName>
</protein>
<dbReference type="Pfam" id="PF00732">
    <property type="entry name" value="GMC_oxred_N"/>
    <property type="match status" value="1"/>
</dbReference>
<evidence type="ECO:0000259" key="6">
    <source>
        <dbReference type="PROSITE" id="PS00623"/>
    </source>
</evidence>
<dbReference type="PROSITE" id="PS00624">
    <property type="entry name" value="GMC_OXRED_2"/>
    <property type="match status" value="1"/>
</dbReference>
<evidence type="ECO:0000256" key="2">
    <source>
        <dbReference type="ARBA" id="ARBA00010790"/>
    </source>
</evidence>
<dbReference type="InParanoid" id="A0A2R5GE61"/>
<dbReference type="PANTHER" id="PTHR11552:SF147">
    <property type="entry name" value="CHOLINE DEHYDROGENASE, MITOCHONDRIAL"/>
    <property type="match status" value="1"/>
</dbReference>
<reference evidence="8 9" key="1">
    <citation type="submission" date="2017-12" db="EMBL/GenBank/DDBJ databases">
        <title>Sequencing, de novo assembly and annotation of complete genome of a new Thraustochytrid species, strain FCC1311.</title>
        <authorList>
            <person name="Sedici K."/>
            <person name="Godart F."/>
            <person name="Aiese Cigliano R."/>
            <person name="Sanseverino W."/>
            <person name="Barakat M."/>
            <person name="Ortet P."/>
            <person name="Marechal E."/>
            <person name="Cagnac O."/>
            <person name="Amato A."/>
        </authorList>
    </citation>
    <scope>NUCLEOTIDE SEQUENCE [LARGE SCALE GENOMIC DNA]</scope>
</reference>
<dbReference type="GO" id="GO:0016614">
    <property type="term" value="F:oxidoreductase activity, acting on CH-OH group of donors"/>
    <property type="evidence" value="ECO:0007669"/>
    <property type="project" value="InterPro"/>
</dbReference>
<dbReference type="Gene3D" id="3.30.560.10">
    <property type="entry name" value="Glucose Oxidase, domain 3"/>
    <property type="match status" value="1"/>
</dbReference>
<dbReference type="AlphaFoldDB" id="A0A2R5GE61"/>
<dbReference type="SUPFAM" id="SSF54373">
    <property type="entry name" value="FAD-linked reductases, C-terminal domain"/>
    <property type="match status" value="1"/>
</dbReference>
<evidence type="ECO:0000256" key="4">
    <source>
        <dbReference type="ARBA" id="ARBA00022827"/>
    </source>
</evidence>
<dbReference type="InterPro" id="IPR007867">
    <property type="entry name" value="GMC_OxRtase_C"/>
</dbReference>
<dbReference type="SUPFAM" id="SSF51905">
    <property type="entry name" value="FAD/NAD(P)-binding domain"/>
    <property type="match status" value="1"/>
</dbReference>
<dbReference type="OrthoDB" id="269227at2759"/>
<dbReference type="Pfam" id="PF05199">
    <property type="entry name" value="GMC_oxred_C"/>
    <property type="match status" value="1"/>
</dbReference>
<name>A0A2R5GE61_9STRA</name>
<dbReference type="EMBL" id="BEYU01000019">
    <property type="protein sequence ID" value="GBG26094.1"/>
    <property type="molecule type" value="Genomic_DNA"/>
</dbReference>
<dbReference type="InterPro" id="IPR012132">
    <property type="entry name" value="GMC_OxRdtase"/>
</dbReference>
<accession>A0A2R5GE61</accession>
<evidence type="ECO:0000256" key="5">
    <source>
        <dbReference type="RuleBase" id="RU003968"/>
    </source>
</evidence>
<proteinExistence type="inferred from homology"/>
<dbReference type="Proteomes" id="UP000241890">
    <property type="component" value="Unassembled WGS sequence"/>
</dbReference>